<name>A0AAV3Z236_9GAST</name>
<keyword evidence="5" id="KW-1185">Reference proteome</keyword>
<dbReference type="InterPro" id="IPR016186">
    <property type="entry name" value="C-type_lectin-like/link_sf"/>
</dbReference>
<protein>
    <submittedName>
        <fullName evidence="4">C-type lectin</fullName>
    </submittedName>
</protein>
<dbReference type="PROSITE" id="PS00615">
    <property type="entry name" value="C_TYPE_LECTIN_1"/>
    <property type="match status" value="1"/>
</dbReference>
<reference evidence="4 5" key="1">
    <citation type="journal article" date="2021" name="Elife">
        <title>Chloroplast acquisition without the gene transfer in kleptoplastic sea slugs, Plakobranchus ocellatus.</title>
        <authorList>
            <person name="Maeda T."/>
            <person name="Takahashi S."/>
            <person name="Yoshida T."/>
            <person name="Shimamura S."/>
            <person name="Takaki Y."/>
            <person name="Nagai Y."/>
            <person name="Toyoda A."/>
            <person name="Suzuki Y."/>
            <person name="Arimoto A."/>
            <person name="Ishii H."/>
            <person name="Satoh N."/>
            <person name="Nishiyama T."/>
            <person name="Hasebe M."/>
            <person name="Maruyama T."/>
            <person name="Minagawa J."/>
            <person name="Obokata J."/>
            <person name="Shigenobu S."/>
        </authorList>
    </citation>
    <scope>NUCLEOTIDE SEQUENCE [LARGE SCALE GENOMIC DNA]</scope>
</reference>
<evidence type="ECO:0000313" key="4">
    <source>
        <dbReference type="EMBL" id="GFN89910.1"/>
    </source>
</evidence>
<organism evidence="4 5">
    <name type="scientific">Plakobranchus ocellatus</name>
    <dbReference type="NCBI Taxonomy" id="259542"/>
    <lineage>
        <taxon>Eukaryota</taxon>
        <taxon>Metazoa</taxon>
        <taxon>Spiralia</taxon>
        <taxon>Lophotrochozoa</taxon>
        <taxon>Mollusca</taxon>
        <taxon>Gastropoda</taxon>
        <taxon>Heterobranchia</taxon>
        <taxon>Euthyneura</taxon>
        <taxon>Panpulmonata</taxon>
        <taxon>Sacoglossa</taxon>
        <taxon>Placobranchoidea</taxon>
        <taxon>Plakobranchidae</taxon>
        <taxon>Plakobranchus</taxon>
    </lineage>
</organism>
<evidence type="ECO:0000313" key="5">
    <source>
        <dbReference type="Proteomes" id="UP000735302"/>
    </source>
</evidence>
<dbReference type="InterPro" id="IPR016187">
    <property type="entry name" value="CTDL_fold"/>
</dbReference>
<dbReference type="Gene3D" id="3.10.100.10">
    <property type="entry name" value="Mannose-Binding Protein A, subunit A"/>
    <property type="match status" value="1"/>
</dbReference>
<dbReference type="SUPFAM" id="SSF56436">
    <property type="entry name" value="C-type lectin-like"/>
    <property type="match status" value="1"/>
</dbReference>
<dbReference type="AlphaFoldDB" id="A0AAV3Z236"/>
<keyword evidence="1" id="KW-1015">Disulfide bond</keyword>
<evidence type="ECO:0000256" key="1">
    <source>
        <dbReference type="ARBA" id="ARBA00023157"/>
    </source>
</evidence>
<feature type="region of interest" description="Disordered" evidence="2">
    <location>
        <begin position="53"/>
        <end position="72"/>
    </location>
</feature>
<dbReference type="EMBL" id="BLXT01001969">
    <property type="protein sequence ID" value="GFN89910.1"/>
    <property type="molecule type" value="Genomic_DNA"/>
</dbReference>
<sequence>MGAYIVEIFDQPTNDFIVEMATKHAHHVIWLGGSDLVKSGEWIWSRSGVPVNQFDDWAPNQPDGSSDSTDTEDCMELNIDKYGGHWNDDQCEHRQRFICEKPADEEIIG</sequence>
<accession>A0AAV3Z236</accession>
<dbReference type="Proteomes" id="UP000735302">
    <property type="component" value="Unassembled WGS sequence"/>
</dbReference>
<feature type="domain" description="C-type lectin" evidence="3">
    <location>
        <begin position="1"/>
        <end position="100"/>
    </location>
</feature>
<evidence type="ECO:0000256" key="2">
    <source>
        <dbReference type="SAM" id="MobiDB-lite"/>
    </source>
</evidence>
<comment type="caution">
    <text evidence="4">The sequence shown here is derived from an EMBL/GenBank/DDBJ whole genome shotgun (WGS) entry which is preliminary data.</text>
</comment>
<dbReference type="InterPro" id="IPR018378">
    <property type="entry name" value="C-type_lectin_CS"/>
</dbReference>
<dbReference type="Pfam" id="PF00059">
    <property type="entry name" value="Lectin_C"/>
    <property type="match status" value="1"/>
</dbReference>
<dbReference type="InterPro" id="IPR050801">
    <property type="entry name" value="Ca-Dep_Lectins_ImmuneDev"/>
</dbReference>
<proteinExistence type="predicted"/>
<evidence type="ECO:0000259" key="3">
    <source>
        <dbReference type="PROSITE" id="PS50041"/>
    </source>
</evidence>
<dbReference type="PROSITE" id="PS50041">
    <property type="entry name" value="C_TYPE_LECTIN_2"/>
    <property type="match status" value="1"/>
</dbReference>
<dbReference type="PANTHER" id="PTHR22801:SF63">
    <property type="entry name" value="C-TYPE LECTIN DOMAIN-CONTAINING PROTEIN"/>
    <property type="match status" value="1"/>
</dbReference>
<dbReference type="InterPro" id="IPR001304">
    <property type="entry name" value="C-type_lectin-like"/>
</dbReference>
<gene>
    <name evidence="4" type="ORF">PoB_001641600</name>
</gene>
<dbReference type="CDD" id="cd00037">
    <property type="entry name" value="CLECT"/>
    <property type="match status" value="1"/>
</dbReference>
<dbReference type="PANTHER" id="PTHR22801">
    <property type="entry name" value="LITHOSTATHINE"/>
    <property type="match status" value="1"/>
</dbReference>